<dbReference type="KEGG" id="dzi:111282987"/>
<evidence type="ECO:0000256" key="1">
    <source>
        <dbReference type="ARBA" id="ARBA00022821"/>
    </source>
</evidence>
<dbReference type="GeneID" id="111282987"/>
<dbReference type="Proteomes" id="UP000515121">
    <property type="component" value="Unplaced"/>
</dbReference>
<evidence type="ECO:0000313" key="2">
    <source>
        <dbReference type="Proteomes" id="UP000515121"/>
    </source>
</evidence>
<dbReference type="OrthoDB" id="2016095at2759"/>
<dbReference type="InterPro" id="IPR032675">
    <property type="entry name" value="LRR_dom_sf"/>
</dbReference>
<dbReference type="PANTHER" id="PTHR36766:SF3">
    <property type="entry name" value="RPW8 DOMAIN-CONTAINING PROTEIN"/>
    <property type="match status" value="1"/>
</dbReference>
<protein>
    <submittedName>
        <fullName evidence="3">Probable disease resistance protein At5g66890</fullName>
    </submittedName>
</protein>
<dbReference type="RefSeq" id="XP_022727054.1">
    <property type="nucleotide sequence ID" value="XM_022871319.1"/>
</dbReference>
<sequence length="171" mass="19218">MCTIGQAFKNGTNRILDIFPNLLEIDIDYCDDLVELTDGLCDLVQLMKLSITNCHKLRALPEGIGKLVNLKVLRLTSCTDLKTLPETIGSLSQLTVNISDFLSIINMPIQIGELHKLSKLCMRGCSSCNLPSTIKKLQHLKDVICDEETAYQWYSFNCDLTNLKRCYSLSL</sequence>
<organism evidence="2 3">
    <name type="scientific">Durio zibethinus</name>
    <name type="common">Durian</name>
    <dbReference type="NCBI Taxonomy" id="66656"/>
    <lineage>
        <taxon>Eukaryota</taxon>
        <taxon>Viridiplantae</taxon>
        <taxon>Streptophyta</taxon>
        <taxon>Embryophyta</taxon>
        <taxon>Tracheophyta</taxon>
        <taxon>Spermatophyta</taxon>
        <taxon>Magnoliopsida</taxon>
        <taxon>eudicotyledons</taxon>
        <taxon>Gunneridae</taxon>
        <taxon>Pentapetalae</taxon>
        <taxon>rosids</taxon>
        <taxon>malvids</taxon>
        <taxon>Malvales</taxon>
        <taxon>Malvaceae</taxon>
        <taxon>Helicteroideae</taxon>
        <taxon>Durio</taxon>
    </lineage>
</organism>
<name>A0A6P5XFC6_DURZI</name>
<evidence type="ECO:0000313" key="3">
    <source>
        <dbReference type="RefSeq" id="XP_022727054.1"/>
    </source>
</evidence>
<proteinExistence type="predicted"/>
<keyword evidence="1" id="KW-0611">Plant defense</keyword>
<keyword evidence="2" id="KW-1185">Reference proteome</keyword>
<gene>
    <name evidence="3" type="primary">LOC111282987</name>
</gene>
<dbReference type="AlphaFoldDB" id="A0A6P5XFC6"/>
<dbReference type="Gene3D" id="3.80.10.10">
    <property type="entry name" value="Ribonuclease Inhibitor"/>
    <property type="match status" value="1"/>
</dbReference>
<dbReference type="GO" id="GO:0006952">
    <property type="term" value="P:defense response"/>
    <property type="evidence" value="ECO:0007669"/>
    <property type="project" value="UniProtKB-KW"/>
</dbReference>
<dbReference type="PANTHER" id="PTHR36766">
    <property type="entry name" value="PLANT BROAD-SPECTRUM MILDEW RESISTANCE PROTEIN RPW8"/>
    <property type="match status" value="1"/>
</dbReference>
<reference evidence="3" key="1">
    <citation type="submission" date="2025-08" db="UniProtKB">
        <authorList>
            <consortium name="RefSeq"/>
        </authorList>
    </citation>
    <scope>IDENTIFICATION</scope>
    <source>
        <tissue evidence="3">Fruit stalk</tissue>
    </source>
</reference>
<dbReference type="SUPFAM" id="SSF52058">
    <property type="entry name" value="L domain-like"/>
    <property type="match status" value="1"/>
</dbReference>
<accession>A0A6P5XFC6</accession>